<proteinExistence type="predicted"/>
<gene>
    <name evidence="2" type="primary">AVEN_23241_1</name>
    <name evidence="2" type="ORF">NPIL_103291</name>
</gene>
<dbReference type="EMBL" id="BMAW01053209">
    <property type="protein sequence ID" value="GFS89936.1"/>
    <property type="molecule type" value="Genomic_DNA"/>
</dbReference>
<feature type="non-terminal residue" evidence="2">
    <location>
        <position position="1"/>
    </location>
</feature>
<dbReference type="OrthoDB" id="616263at2759"/>
<dbReference type="Proteomes" id="UP000887013">
    <property type="component" value="Unassembled WGS sequence"/>
</dbReference>
<dbReference type="AlphaFoldDB" id="A0A8X6N294"/>
<evidence type="ECO:0000313" key="3">
    <source>
        <dbReference type="Proteomes" id="UP000887013"/>
    </source>
</evidence>
<sequence>AKLEMRAAIRFLWAQRCNCTEIYRQLHEVHGDSALSPQAIAKWCNMFANGRTHIDDAERAREDHQQRQIQ</sequence>
<dbReference type="Pfam" id="PF17906">
    <property type="entry name" value="HTH_48"/>
    <property type="match status" value="1"/>
</dbReference>
<protein>
    <submittedName>
        <fullName evidence="2">HTH_48 domain-containing protein</fullName>
    </submittedName>
</protein>
<feature type="domain" description="Mos1 transposase HTH" evidence="1">
    <location>
        <begin position="4"/>
        <end position="50"/>
    </location>
</feature>
<reference evidence="2" key="1">
    <citation type="submission" date="2020-08" db="EMBL/GenBank/DDBJ databases">
        <title>Multicomponent nature underlies the extraordinary mechanical properties of spider dragline silk.</title>
        <authorList>
            <person name="Kono N."/>
            <person name="Nakamura H."/>
            <person name="Mori M."/>
            <person name="Yoshida Y."/>
            <person name="Ohtoshi R."/>
            <person name="Malay A.D."/>
            <person name="Moran D.A.P."/>
            <person name="Tomita M."/>
            <person name="Numata K."/>
            <person name="Arakawa K."/>
        </authorList>
    </citation>
    <scope>NUCLEOTIDE SEQUENCE</scope>
</reference>
<name>A0A8X6N294_NEPPI</name>
<evidence type="ECO:0000259" key="1">
    <source>
        <dbReference type="Pfam" id="PF17906"/>
    </source>
</evidence>
<evidence type="ECO:0000313" key="2">
    <source>
        <dbReference type="EMBL" id="GFS89936.1"/>
    </source>
</evidence>
<organism evidence="2 3">
    <name type="scientific">Nephila pilipes</name>
    <name type="common">Giant wood spider</name>
    <name type="synonym">Nephila maculata</name>
    <dbReference type="NCBI Taxonomy" id="299642"/>
    <lineage>
        <taxon>Eukaryota</taxon>
        <taxon>Metazoa</taxon>
        <taxon>Ecdysozoa</taxon>
        <taxon>Arthropoda</taxon>
        <taxon>Chelicerata</taxon>
        <taxon>Arachnida</taxon>
        <taxon>Araneae</taxon>
        <taxon>Araneomorphae</taxon>
        <taxon>Entelegynae</taxon>
        <taxon>Araneoidea</taxon>
        <taxon>Nephilidae</taxon>
        <taxon>Nephila</taxon>
    </lineage>
</organism>
<dbReference type="InterPro" id="IPR041426">
    <property type="entry name" value="Mos1_HTH"/>
</dbReference>
<keyword evidence="3" id="KW-1185">Reference proteome</keyword>
<comment type="caution">
    <text evidence="2">The sequence shown here is derived from an EMBL/GenBank/DDBJ whole genome shotgun (WGS) entry which is preliminary data.</text>
</comment>
<accession>A0A8X6N294</accession>